<evidence type="ECO:0000313" key="3">
    <source>
        <dbReference type="Proteomes" id="UP000070501"/>
    </source>
</evidence>
<keyword evidence="3" id="KW-1185">Reference proteome</keyword>
<evidence type="ECO:0000256" key="1">
    <source>
        <dbReference type="SAM" id="MobiDB-lite"/>
    </source>
</evidence>
<protein>
    <submittedName>
        <fullName evidence="2">Uncharacterized protein</fullName>
    </submittedName>
</protein>
<reference evidence="3" key="1">
    <citation type="submission" date="2016-02" db="EMBL/GenBank/DDBJ databases">
        <title>Draft genome sequence of Microdochium bolleyi, a fungal endophyte of beachgrass.</title>
        <authorList>
            <consortium name="DOE Joint Genome Institute"/>
            <person name="David A.S."/>
            <person name="May G."/>
            <person name="Haridas S."/>
            <person name="Lim J."/>
            <person name="Wang M."/>
            <person name="Labutti K."/>
            <person name="Lipzen A."/>
            <person name="Barry K."/>
            <person name="Grigoriev I.V."/>
        </authorList>
    </citation>
    <scope>NUCLEOTIDE SEQUENCE [LARGE SCALE GENOMIC DNA]</scope>
    <source>
        <strain evidence="3">J235TASD1</strain>
    </source>
</reference>
<dbReference type="InterPro" id="IPR037653">
    <property type="entry name" value="Cbp6"/>
</dbReference>
<gene>
    <name evidence="2" type="ORF">Micbo1qcDRAFT_196664</name>
</gene>
<dbReference type="Pfam" id="PF20180">
    <property type="entry name" value="UQCC2_CBP6"/>
    <property type="match status" value="1"/>
</dbReference>
<dbReference type="InParanoid" id="A0A136IW88"/>
<dbReference type="GO" id="GO:0043022">
    <property type="term" value="F:ribosome binding"/>
    <property type="evidence" value="ECO:0007669"/>
    <property type="project" value="InterPro"/>
</dbReference>
<dbReference type="OrthoDB" id="2107880at2759"/>
<dbReference type="EMBL" id="KQ964255">
    <property type="protein sequence ID" value="KXJ89270.1"/>
    <property type="molecule type" value="Genomic_DNA"/>
</dbReference>
<organism evidence="2 3">
    <name type="scientific">Microdochium bolleyi</name>
    <dbReference type="NCBI Taxonomy" id="196109"/>
    <lineage>
        <taxon>Eukaryota</taxon>
        <taxon>Fungi</taxon>
        <taxon>Dikarya</taxon>
        <taxon>Ascomycota</taxon>
        <taxon>Pezizomycotina</taxon>
        <taxon>Sordariomycetes</taxon>
        <taxon>Xylariomycetidae</taxon>
        <taxon>Xylariales</taxon>
        <taxon>Microdochiaceae</taxon>
        <taxon>Microdochium</taxon>
    </lineage>
</organism>
<dbReference type="PANTHER" id="PTHR28250">
    <property type="entry name" value="CYTOCHROME B PRE-MRNA-PROCESSING PROTEIN 6"/>
    <property type="match status" value="1"/>
</dbReference>
<dbReference type="STRING" id="196109.A0A136IW88"/>
<dbReference type="GO" id="GO:0034551">
    <property type="term" value="P:mitochondrial respiratory chain complex III assembly"/>
    <property type="evidence" value="ECO:0007669"/>
    <property type="project" value="TreeGrafter"/>
</dbReference>
<sequence length="160" mass="17606">MSRQAISGQRHVLRALAQWPKDTVRPQIQFQDILAKRFESPASSSPSSPTTTASGTAAAAPSSTTPKSFTAAASGATSTPPPSATAARQLSEQELLLQANALYSLLNDRYKRKYPIQHGLLSPRSKPTYFTDLVRELEEGPKRSVFERFVVRMKGLVRYQ</sequence>
<dbReference type="AlphaFoldDB" id="A0A136IW88"/>
<name>A0A136IW88_9PEZI</name>
<evidence type="ECO:0000313" key="2">
    <source>
        <dbReference type="EMBL" id="KXJ89270.1"/>
    </source>
</evidence>
<feature type="region of interest" description="Disordered" evidence="1">
    <location>
        <begin position="39"/>
        <end position="89"/>
    </location>
</feature>
<proteinExistence type="predicted"/>
<accession>A0A136IW88</accession>
<feature type="compositionally biased region" description="Low complexity" evidence="1">
    <location>
        <begin position="40"/>
        <end position="78"/>
    </location>
</feature>
<dbReference type="GO" id="GO:0061671">
    <property type="term" value="C:Cbp3p-Cbp6 complex"/>
    <property type="evidence" value="ECO:0007669"/>
    <property type="project" value="InterPro"/>
</dbReference>
<dbReference type="PANTHER" id="PTHR28250:SF1">
    <property type="entry name" value="CYTOCHROME B PRE-MRNA-PROCESSING PROTEIN 6"/>
    <property type="match status" value="1"/>
</dbReference>
<dbReference type="Proteomes" id="UP000070501">
    <property type="component" value="Unassembled WGS sequence"/>
</dbReference>